<evidence type="ECO:0000313" key="3">
    <source>
        <dbReference type="Proteomes" id="UP000730481"/>
    </source>
</evidence>
<reference evidence="2" key="2">
    <citation type="submission" date="2020-02" db="EMBL/GenBank/DDBJ databases">
        <title>Identification and distribution of gene clusters putatively required for synthesis of sphingolipid metabolism inhibitors in phylogenetically diverse species of the filamentous fungus Fusarium.</title>
        <authorList>
            <person name="Kim H.-S."/>
            <person name="Busman M."/>
            <person name="Brown D.W."/>
            <person name="Divon H."/>
            <person name="Uhlig S."/>
            <person name="Proctor R.H."/>
        </authorList>
    </citation>
    <scope>NUCLEOTIDE SEQUENCE</scope>
    <source>
        <strain evidence="2">NRRL 25174</strain>
    </source>
</reference>
<dbReference type="OrthoDB" id="3261350at2759"/>
<evidence type="ECO:0000256" key="1">
    <source>
        <dbReference type="SAM" id="MobiDB-lite"/>
    </source>
</evidence>
<proteinExistence type="predicted"/>
<dbReference type="Proteomes" id="UP000730481">
    <property type="component" value="Unassembled WGS sequence"/>
</dbReference>
<evidence type="ECO:0000313" key="2">
    <source>
        <dbReference type="EMBL" id="KAF4333292.1"/>
    </source>
</evidence>
<sequence length="233" mass="25080">MYLPIVPAPPSAPSQPSPLPDLRSRQNTIANAKGKRRALTRRSASLEFLDKQWNGPDWLPPDVRAGLASVNLSEPADAEAGGALRVAVEQDLELKTKHLPPEAERPEPHLTVASARAVLKRLRATRLDRSRAVSLESAAEFGNSLDVPDNDTEVPGSPVSSIEVFRDARTISSPVLSTASALMGAAMSHDYNTTDAAMTDTKTSSRQSTDCPPQSIGTNIPTEDPLSKLTWNR</sequence>
<name>A0A9P5A8B7_9HYPO</name>
<reference evidence="2" key="1">
    <citation type="journal article" date="2017" name="Mycologia">
        <title>Fusarium algeriense, sp. nov., a novel toxigenic crown rot pathogen of durum wheat from Algeria is nested in the Fusarium burgessii species complex.</title>
        <authorList>
            <person name="Laraba I."/>
            <person name="Keddad A."/>
            <person name="Boureghda H."/>
            <person name="Abdallah N."/>
            <person name="Vaughan M.M."/>
            <person name="Proctor R.H."/>
            <person name="Busman M."/>
            <person name="O'Donnell K."/>
        </authorList>
    </citation>
    <scope>NUCLEOTIDE SEQUENCE</scope>
    <source>
        <strain evidence="2">NRRL 25174</strain>
    </source>
</reference>
<feature type="compositionally biased region" description="Pro residues" evidence="1">
    <location>
        <begin position="1"/>
        <end position="19"/>
    </location>
</feature>
<feature type="region of interest" description="Disordered" evidence="1">
    <location>
        <begin position="196"/>
        <end position="233"/>
    </location>
</feature>
<dbReference type="EMBL" id="PVQB02000874">
    <property type="protein sequence ID" value="KAF4333292.1"/>
    <property type="molecule type" value="Genomic_DNA"/>
</dbReference>
<keyword evidence="3" id="KW-1185">Reference proteome</keyword>
<accession>A0A9P5A8B7</accession>
<feature type="compositionally biased region" description="Polar residues" evidence="1">
    <location>
        <begin position="196"/>
        <end position="221"/>
    </location>
</feature>
<gene>
    <name evidence="2" type="ORF">FBEOM_12878</name>
</gene>
<comment type="caution">
    <text evidence="2">The sequence shown here is derived from an EMBL/GenBank/DDBJ whole genome shotgun (WGS) entry which is preliminary data.</text>
</comment>
<feature type="region of interest" description="Disordered" evidence="1">
    <location>
        <begin position="1"/>
        <end position="37"/>
    </location>
</feature>
<protein>
    <submittedName>
        <fullName evidence="2">Uncharacterized protein</fullName>
    </submittedName>
</protein>
<dbReference type="AlphaFoldDB" id="A0A9P5A8B7"/>
<organism evidence="2 3">
    <name type="scientific">Fusarium beomiforme</name>
    <dbReference type="NCBI Taxonomy" id="44412"/>
    <lineage>
        <taxon>Eukaryota</taxon>
        <taxon>Fungi</taxon>
        <taxon>Dikarya</taxon>
        <taxon>Ascomycota</taxon>
        <taxon>Pezizomycotina</taxon>
        <taxon>Sordariomycetes</taxon>
        <taxon>Hypocreomycetidae</taxon>
        <taxon>Hypocreales</taxon>
        <taxon>Nectriaceae</taxon>
        <taxon>Fusarium</taxon>
        <taxon>Fusarium burgessii species complex</taxon>
    </lineage>
</organism>